<organism evidence="6 7">
    <name type="scientific">Halorarum salinum</name>
    <dbReference type="NCBI Taxonomy" id="2743089"/>
    <lineage>
        <taxon>Archaea</taxon>
        <taxon>Methanobacteriati</taxon>
        <taxon>Methanobacteriota</taxon>
        <taxon>Stenosarchaea group</taxon>
        <taxon>Halobacteria</taxon>
        <taxon>Halobacteriales</taxon>
        <taxon>Haloferacaceae</taxon>
        <taxon>Halorarum</taxon>
    </lineage>
</organism>
<gene>
    <name evidence="6" type="ORF">HUG12_09380</name>
</gene>
<evidence type="ECO:0000259" key="4">
    <source>
        <dbReference type="PROSITE" id="PS51077"/>
    </source>
</evidence>
<evidence type="ECO:0000256" key="1">
    <source>
        <dbReference type="ARBA" id="ARBA00023015"/>
    </source>
</evidence>
<evidence type="ECO:0000313" key="7">
    <source>
        <dbReference type="Proteomes" id="UP000509626"/>
    </source>
</evidence>
<evidence type="ECO:0000259" key="5">
    <source>
        <dbReference type="PROSITE" id="PS51078"/>
    </source>
</evidence>
<dbReference type="RefSeq" id="WP_179268505.1">
    <property type="nucleotide sequence ID" value="NZ_CP058579.1"/>
</dbReference>
<sequence length="257" mass="28251">MGKEEIKDGMNGSLIRCNAIISYLDEAGATGVSEIAQELDRPKSSVHKYLKTLEFLEFVENDGGVYRLGLRFLEIGGRIRNRNPIFQVARPLADELANDIDEVIFISVKNGNYGVFVYQTNNRYGIENLAPLGERFYLHQNAAGKAMLAECSKNEIDQFISKSNLPPAMEKTTTDPNQLRTELNRIRDEGYSVGKGERFEGIRAISAAIPDGESGAIGALSVVVPDSGPVANKLESKSSEAVMRTANEISLALKYDE</sequence>
<dbReference type="Gene3D" id="1.10.10.10">
    <property type="entry name" value="Winged helix-like DNA-binding domain superfamily/Winged helix DNA-binding domain"/>
    <property type="match status" value="1"/>
</dbReference>
<protein>
    <submittedName>
        <fullName evidence="6">IclR family transcriptional regulator</fullName>
    </submittedName>
</protein>
<dbReference type="SUPFAM" id="SSF55781">
    <property type="entry name" value="GAF domain-like"/>
    <property type="match status" value="1"/>
</dbReference>
<dbReference type="Pfam" id="PF09339">
    <property type="entry name" value="HTH_IclR"/>
    <property type="match status" value="1"/>
</dbReference>
<evidence type="ECO:0000256" key="3">
    <source>
        <dbReference type="ARBA" id="ARBA00023163"/>
    </source>
</evidence>
<dbReference type="GO" id="GO:0003677">
    <property type="term" value="F:DNA binding"/>
    <property type="evidence" value="ECO:0007669"/>
    <property type="project" value="UniProtKB-KW"/>
</dbReference>
<dbReference type="PANTHER" id="PTHR30136:SF35">
    <property type="entry name" value="HTH-TYPE TRANSCRIPTIONAL REGULATOR RV1719"/>
    <property type="match status" value="1"/>
</dbReference>
<feature type="domain" description="IclR-ED" evidence="5">
    <location>
        <begin position="71"/>
        <end position="255"/>
    </location>
</feature>
<dbReference type="EMBL" id="CP058579">
    <property type="protein sequence ID" value="QLG61920.1"/>
    <property type="molecule type" value="Genomic_DNA"/>
</dbReference>
<dbReference type="AlphaFoldDB" id="A0A7D5QBL9"/>
<dbReference type="GO" id="GO:0045892">
    <property type="term" value="P:negative regulation of DNA-templated transcription"/>
    <property type="evidence" value="ECO:0007669"/>
    <property type="project" value="TreeGrafter"/>
</dbReference>
<dbReference type="PROSITE" id="PS51077">
    <property type="entry name" value="HTH_ICLR"/>
    <property type="match status" value="1"/>
</dbReference>
<dbReference type="Pfam" id="PF01614">
    <property type="entry name" value="IclR_C"/>
    <property type="match status" value="1"/>
</dbReference>
<dbReference type="Gene3D" id="3.30.450.40">
    <property type="match status" value="1"/>
</dbReference>
<evidence type="ECO:0000313" key="6">
    <source>
        <dbReference type="EMBL" id="QLG61920.1"/>
    </source>
</evidence>
<dbReference type="InterPro" id="IPR036388">
    <property type="entry name" value="WH-like_DNA-bd_sf"/>
</dbReference>
<dbReference type="KEGG" id="halu:HUG12_09380"/>
<keyword evidence="1" id="KW-0805">Transcription regulation</keyword>
<keyword evidence="7" id="KW-1185">Reference proteome</keyword>
<keyword evidence="3" id="KW-0804">Transcription</keyword>
<proteinExistence type="predicted"/>
<dbReference type="PROSITE" id="PS51078">
    <property type="entry name" value="ICLR_ED"/>
    <property type="match status" value="1"/>
</dbReference>
<dbReference type="InterPro" id="IPR029016">
    <property type="entry name" value="GAF-like_dom_sf"/>
</dbReference>
<evidence type="ECO:0000256" key="2">
    <source>
        <dbReference type="ARBA" id="ARBA00023125"/>
    </source>
</evidence>
<name>A0A7D5QBL9_9EURY</name>
<reference evidence="6 7" key="1">
    <citation type="submission" date="2020-06" db="EMBL/GenBank/DDBJ databases">
        <title>NJ-3-1, isolated from saline soil.</title>
        <authorList>
            <person name="Cui H.L."/>
            <person name="Shi X."/>
        </authorList>
    </citation>
    <scope>NUCLEOTIDE SEQUENCE [LARGE SCALE GENOMIC DNA]</scope>
    <source>
        <strain evidence="6 7">NJ-3-1</strain>
    </source>
</reference>
<dbReference type="InterPro" id="IPR005471">
    <property type="entry name" value="Tscrpt_reg_IclR_N"/>
</dbReference>
<dbReference type="Proteomes" id="UP000509626">
    <property type="component" value="Chromosome"/>
</dbReference>
<dbReference type="GO" id="GO:0003700">
    <property type="term" value="F:DNA-binding transcription factor activity"/>
    <property type="evidence" value="ECO:0007669"/>
    <property type="project" value="TreeGrafter"/>
</dbReference>
<dbReference type="OrthoDB" id="14763at2157"/>
<dbReference type="PANTHER" id="PTHR30136">
    <property type="entry name" value="HELIX-TURN-HELIX TRANSCRIPTIONAL REGULATOR, ICLR FAMILY"/>
    <property type="match status" value="1"/>
</dbReference>
<dbReference type="GeneID" id="56037669"/>
<dbReference type="InterPro" id="IPR036390">
    <property type="entry name" value="WH_DNA-bd_sf"/>
</dbReference>
<dbReference type="SUPFAM" id="SSF46785">
    <property type="entry name" value="Winged helix' DNA-binding domain"/>
    <property type="match status" value="1"/>
</dbReference>
<dbReference type="InterPro" id="IPR050707">
    <property type="entry name" value="HTH_MetabolicPath_Reg"/>
</dbReference>
<keyword evidence="2" id="KW-0238">DNA-binding</keyword>
<feature type="domain" description="HTH iclR-type" evidence="4">
    <location>
        <begin position="11"/>
        <end position="70"/>
    </location>
</feature>
<dbReference type="InterPro" id="IPR014757">
    <property type="entry name" value="Tscrpt_reg_IclR_C"/>
</dbReference>
<accession>A0A7D5QBL9</accession>
<dbReference type="SMART" id="SM00346">
    <property type="entry name" value="HTH_ICLR"/>
    <property type="match status" value="1"/>
</dbReference>